<dbReference type="CDD" id="cd10568">
    <property type="entry name" value="SWIB_like"/>
    <property type="match status" value="1"/>
</dbReference>
<evidence type="ECO:0000313" key="4">
    <source>
        <dbReference type="Proteomes" id="UP000192596"/>
    </source>
</evidence>
<feature type="region of interest" description="Disordered" evidence="1">
    <location>
        <begin position="215"/>
        <end position="237"/>
    </location>
</feature>
<evidence type="ECO:0000313" key="3">
    <source>
        <dbReference type="EMBL" id="OQO06775.1"/>
    </source>
</evidence>
<dbReference type="InterPro" id="IPR019835">
    <property type="entry name" value="SWIB_domain"/>
</dbReference>
<dbReference type="STRING" id="1507870.A0A1V8T5U2"/>
<dbReference type="EMBL" id="NAJO01000016">
    <property type="protein sequence ID" value="OQO06775.1"/>
    <property type="molecule type" value="Genomic_DNA"/>
</dbReference>
<dbReference type="AlphaFoldDB" id="A0A1V8T5U2"/>
<dbReference type="SUPFAM" id="SSF47592">
    <property type="entry name" value="SWIB/MDM2 domain"/>
    <property type="match status" value="1"/>
</dbReference>
<sequence length="498" mass="56219">MQRNPNSAAGHKRKISYADLALTYNAAGPLPQAHPNPQQQAAITAAQLQAQQLEEVRRRDLARRQSRKPTDRDIPDDVADAIVGDGVQRYKRLREVERRLDAVMVRKRLDVKDNAQREYAKREGTLRLWISNTVEGQPWQVIEDGTGVDGDGLFELGDNSQATFRVKIEGRLLDDTDEDEPSPGKRPRLSDFFKAITIDFDRNPALMPDGFSQIERRKQQAPTQAQPNPNYDPNSPENSFDCLEFERKGDENVNVTINLTRDTERERYKLSPGLAEILDTEEDDMLGAVQGIWEYARAMHLQEDDDKRTIVCDEPLRRLFNQDRLSFPYLPDILQPHLKPLPPLKLPYTIRVDKSYISPPDPSTPSQRTIYDLTVPLPNPTAHHITRYATSKTHLTSLSTIIHADDNLALLVQKLHATNAKRKFYENLAKDPRGFVGRWVGSQKRDLEVILAEAGRAGGGGDEGQGEEWRRGGEGGVWGSVLAKESVGLWCARQGKVN</sequence>
<feature type="region of interest" description="Disordered" evidence="1">
    <location>
        <begin position="56"/>
        <end position="77"/>
    </location>
</feature>
<organism evidence="3 4">
    <name type="scientific">Cryoendolithus antarcticus</name>
    <dbReference type="NCBI Taxonomy" id="1507870"/>
    <lineage>
        <taxon>Eukaryota</taxon>
        <taxon>Fungi</taxon>
        <taxon>Dikarya</taxon>
        <taxon>Ascomycota</taxon>
        <taxon>Pezizomycotina</taxon>
        <taxon>Dothideomycetes</taxon>
        <taxon>Dothideomycetidae</taxon>
        <taxon>Cladosporiales</taxon>
        <taxon>Cladosporiaceae</taxon>
        <taxon>Cryoendolithus</taxon>
    </lineage>
</organism>
<dbReference type="InterPro" id="IPR003121">
    <property type="entry name" value="SWIB_MDM2_domain"/>
</dbReference>
<feature type="compositionally biased region" description="Low complexity" evidence="1">
    <location>
        <begin position="220"/>
        <end position="229"/>
    </location>
</feature>
<feature type="compositionally biased region" description="Basic and acidic residues" evidence="1">
    <location>
        <begin position="56"/>
        <end position="75"/>
    </location>
</feature>
<protein>
    <recommendedName>
        <fullName evidence="2">DM2 domain-containing protein</fullName>
    </recommendedName>
</protein>
<keyword evidence="4" id="KW-1185">Reference proteome</keyword>
<dbReference type="Pfam" id="PF02201">
    <property type="entry name" value="SWIB"/>
    <property type="match status" value="1"/>
</dbReference>
<dbReference type="InterPro" id="IPR036885">
    <property type="entry name" value="SWIB_MDM2_dom_sf"/>
</dbReference>
<dbReference type="OrthoDB" id="10263741at2759"/>
<accession>A0A1V8T5U2</accession>
<evidence type="ECO:0000259" key="2">
    <source>
        <dbReference type="PROSITE" id="PS51925"/>
    </source>
</evidence>
<dbReference type="InParanoid" id="A0A1V8T5U2"/>
<proteinExistence type="predicted"/>
<dbReference type="Proteomes" id="UP000192596">
    <property type="component" value="Unassembled WGS sequence"/>
</dbReference>
<reference evidence="4" key="1">
    <citation type="submission" date="2017-03" db="EMBL/GenBank/DDBJ databases">
        <title>Genomes of endolithic fungi from Antarctica.</title>
        <authorList>
            <person name="Coleine C."/>
            <person name="Masonjones S."/>
            <person name="Stajich J.E."/>
        </authorList>
    </citation>
    <scope>NUCLEOTIDE SEQUENCE [LARGE SCALE GENOMIC DNA]</scope>
    <source>
        <strain evidence="4">CCFEE 5527</strain>
    </source>
</reference>
<evidence type="ECO:0000256" key="1">
    <source>
        <dbReference type="SAM" id="MobiDB-lite"/>
    </source>
</evidence>
<dbReference type="SMART" id="SM00151">
    <property type="entry name" value="SWIB"/>
    <property type="match status" value="1"/>
</dbReference>
<dbReference type="PROSITE" id="PS51925">
    <property type="entry name" value="SWIB_MDM2"/>
    <property type="match status" value="1"/>
</dbReference>
<gene>
    <name evidence="3" type="ORF">B0A48_08563</name>
</gene>
<dbReference type="PANTHER" id="PTHR13844">
    <property type="entry name" value="SWI/SNF-RELATED MATRIX-ASSOCIATED ACTIN-DEPENDENT REGULATOR OF CHROMATIN SUBFAMILY D"/>
    <property type="match status" value="1"/>
</dbReference>
<name>A0A1V8T5U2_9PEZI</name>
<dbReference type="Gene3D" id="1.10.245.10">
    <property type="entry name" value="SWIB/MDM2 domain"/>
    <property type="match status" value="1"/>
</dbReference>
<dbReference type="FunCoup" id="A0A1V8T5U2">
    <property type="interactions" value="1537"/>
</dbReference>
<comment type="caution">
    <text evidence="3">The sequence shown here is derived from an EMBL/GenBank/DDBJ whole genome shotgun (WGS) entry which is preliminary data.</text>
</comment>
<feature type="domain" description="DM2" evidence="2">
    <location>
        <begin position="263"/>
        <end position="340"/>
    </location>
</feature>